<name>A0ABQ3QNG2_9ACTN</name>
<reference evidence="4" key="1">
    <citation type="submission" date="2024-05" db="EMBL/GenBank/DDBJ databases">
        <title>Whole genome shotgun sequence of Streptomyces violascens NBRC 12920.</title>
        <authorList>
            <person name="Komaki H."/>
            <person name="Tamura T."/>
        </authorList>
    </citation>
    <scope>NUCLEOTIDE SEQUENCE</scope>
    <source>
        <strain evidence="4">NBRC 12920</strain>
    </source>
</reference>
<keyword evidence="1" id="KW-0175">Coiled coil</keyword>
<keyword evidence="3" id="KW-0472">Membrane</keyword>
<comment type="caution">
    <text evidence="4">The sequence shown here is derived from an EMBL/GenBank/DDBJ whole genome shotgun (WGS) entry which is preliminary data.</text>
</comment>
<protein>
    <recommendedName>
        <fullName evidence="6">Integral membrane protein</fullName>
    </recommendedName>
</protein>
<sequence>MSEREESGGGDRRHAETWGTASDNARVYQARGNQHISQLHFHVGGDEAPRGVLALGVAAKDAYERVGKLVDALRASEARWRARCVELADEVQQARVEGRTEALAEVQDQLRASERGLMKAQRMMKEAQAERKKACSFWIAGVVAYAVTLYVAGFVSVDVLNRNSEDAVDGGGVLVLSIVLSIAAFVASFWTPLTLPGPAGEWGRGLAGAVGLG</sequence>
<evidence type="ECO:0000313" key="5">
    <source>
        <dbReference type="Proteomes" id="UP001050808"/>
    </source>
</evidence>
<feature type="compositionally biased region" description="Basic and acidic residues" evidence="2">
    <location>
        <begin position="1"/>
        <end position="16"/>
    </location>
</feature>
<feature type="transmembrane region" description="Helical" evidence="3">
    <location>
        <begin position="173"/>
        <end position="195"/>
    </location>
</feature>
<evidence type="ECO:0000256" key="3">
    <source>
        <dbReference type="SAM" id="Phobius"/>
    </source>
</evidence>
<evidence type="ECO:0000313" key="4">
    <source>
        <dbReference type="EMBL" id="GHI38817.1"/>
    </source>
</evidence>
<organism evidence="4 5">
    <name type="scientific">Streptomyces violascens</name>
    <dbReference type="NCBI Taxonomy" id="67381"/>
    <lineage>
        <taxon>Bacteria</taxon>
        <taxon>Bacillati</taxon>
        <taxon>Actinomycetota</taxon>
        <taxon>Actinomycetes</taxon>
        <taxon>Kitasatosporales</taxon>
        <taxon>Streptomycetaceae</taxon>
        <taxon>Streptomyces</taxon>
    </lineage>
</organism>
<feature type="coiled-coil region" evidence="1">
    <location>
        <begin position="103"/>
        <end position="130"/>
    </location>
</feature>
<evidence type="ECO:0000256" key="2">
    <source>
        <dbReference type="SAM" id="MobiDB-lite"/>
    </source>
</evidence>
<evidence type="ECO:0000256" key="1">
    <source>
        <dbReference type="SAM" id="Coils"/>
    </source>
</evidence>
<dbReference type="EMBL" id="BNDY01000009">
    <property type="protein sequence ID" value="GHI38817.1"/>
    <property type="molecule type" value="Genomic_DNA"/>
</dbReference>
<dbReference type="RefSeq" id="WP_226598930.1">
    <property type="nucleotide sequence ID" value="NZ_BNDY01000009.1"/>
</dbReference>
<proteinExistence type="predicted"/>
<keyword evidence="3" id="KW-1133">Transmembrane helix</keyword>
<gene>
    <name evidence="4" type="ORF">Sviol_32250</name>
</gene>
<keyword evidence="5" id="KW-1185">Reference proteome</keyword>
<feature type="transmembrane region" description="Helical" evidence="3">
    <location>
        <begin position="134"/>
        <end position="153"/>
    </location>
</feature>
<feature type="region of interest" description="Disordered" evidence="2">
    <location>
        <begin position="1"/>
        <end position="21"/>
    </location>
</feature>
<dbReference type="Proteomes" id="UP001050808">
    <property type="component" value="Unassembled WGS sequence"/>
</dbReference>
<keyword evidence="3" id="KW-0812">Transmembrane</keyword>
<evidence type="ECO:0008006" key="6">
    <source>
        <dbReference type="Google" id="ProtNLM"/>
    </source>
</evidence>
<accession>A0ABQ3QNG2</accession>